<dbReference type="OrthoDB" id="9802264at2"/>
<dbReference type="PROSITE" id="PS00211">
    <property type="entry name" value="ABC_TRANSPORTER_1"/>
    <property type="match status" value="1"/>
</dbReference>
<evidence type="ECO:0000256" key="1">
    <source>
        <dbReference type="ARBA" id="ARBA00022448"/>
    </source>
</evidence>
<evidence type="ECO:0000313" key="7">
    <source>
        <dbReference type="Proteomes" id="UP000235916"/>
    </source>
</evidence>
<keyword evidence="2" id="KW-0472">Membrane</keyword>
<dbReference type="PROSITE" id="PS50893">
    <property type="entry name" value="ABC_TRANSPORTER_2"/>
    <property type="match status" value="1"/>
</dbReference>
<dbReference type="GO" id="GO:0016887">
    <property type="term" value="F:ATP hydrolysis activity"/>
    <property type="evidence" value="ECO:0007669"/>
    <property type="project" value="InterPro"/>
</dbReference>
<comment type="caution">
    <text evidence="6">The sequence shown here is derived from an EMBL/GenBank/DDBJ whole genome shotgun (WGS) entry which is preliminary data.</text>
</comment>
<dbReference type="EMBL" id="POSP01000003">
    <property type="protein sequence ID" value="PND36981.1"/>
    <property type="molecule type" value="Genomic_DNA"/>
</dbReference>
<dbReference type="PANTHER" id="PTHR43023">
    <property type="entry name" value="PROTEIN TRIGALACTOSYLDIACYLGLYCEROL 3, CHLOROPLASTIC"/>
    <property type="match status" value="1"/>
</dbReference>
<reference evidence="6 7" key="1">
    <citation type="submission" date="2018-01" db="EMBL/GenBank/DDBJ databases">
        <title>Draft genome sequence of Paucibacter aquatile CR182 isolated from freshwater of the Nakdong River.</title>
        <authorList>
            <person name="Choi A."/>
            <person name="Chung E.J."/>
        </authorList>
    </citation>
    <scope>NUCLEOTIDE SEQUENCE [LARGE SCALE GENOMIC DNA]</scope>
    <source>
        <strain evidence="6 7">CR182</strain>
    </source>
</reference>
<evidence type="ECO:0000259" key="5">
    <source>
        <dbReference type="PROSITE" id="PS50893"/>
    </source>
</evidence>
<name>A0A2N8KU43_9BURK</name>
<feature type="domain" description="ABC transporter" evidence="5">
    <location>
        <begin position="18"/>
        <end position="254"/>
    </location>
</feature>
<dbReference type="GO" id="GO:0005524">
    <property type="term" value="F:ATP binding"/>
    <property type="evidence" value="ECO:0007669"/>
    <property type="project" value="UniProtKB-KW"/>
</dbReference>
<dbReference type="RefSeq" id="WP_102766904.1">
    <property type="nucleotide sequence ID" value="NZ_POSP01000003.1"/>
</dbReference>
<dbReference type="Gene3D" id="3.40.50.300">
    <property type="entry name" value="P-loop containing nucleotide triphosphate hydrolases"/>
    <property type="match status" value="1"/>
</dbReference>
<accession>A0A2N8KU43</accession>
<dbReference type="InterPro" id="IPR027417">
    <property type="entry name" value="P-loop_NTPase"/>
</dbReference>
<evidence type="ECO:0000256" key="2">
    <source>
        <dbReference type="ARBA" id="ARBA00022475"/>
    </source>
</evidence>
<dbReference type="InterPro" id="IPR003439">
    <property type="entry name" value="ABC_transporter-like_ATP-bd"/>
</dbReference>
<evidence type="ECO:0000256" key="4">
    <source>
        <dbReference type="ARBA" id="ARBA00022840"/>
    </source>
</evidence>
<gene>
    <name evidence="6" type="ORF">C1O66_05165</name>
</gene>
<keyword evidence="7" id="KW-1185">Reference proteome</keyword>
<sequence length="267" mass="28518">MDAQPQQALPVPLPSPLLRAEDLTLAVPGRVLQQGISFELQRGEILVLMGGSGCGKSTLLRHLIGLQTPAAGRVLYGEQDLAEADDDTMAQLRRQFGVMFQGGALWSSMTVGENVMLPLTEFSELDEDAAEQMARFKLALVGMEAAFDELPSALSGGMKKRAAIARAMALDPPLLFLDEPSAGLDPLSAASLDELILNLRDHLGTSIVLVTHELSSIFAVADRALFLDAKEKTMTALDAPRRLLETGPEAVRLFLRRGVTSGSGGLA</sequence>
<dbReference type="PANTHER" id="PTHR43023:SF3">
    <property type="entry name" value="PROTEIN TRIGALACTOSYLDIACYLGLYCEROL 3, CHLOROPLASTIC"/>
    <property type="match status" value="1"/>
</dbReference>
<dbReference type="InterPro" id="IPR003593">
    <property type="entry name" value="AAA+_ATPase"/>
</dbReference>
<dbReference type="AlphaFoldDB" id="A0A2N8KU43"/>
<evidence type="ECO:0000256" key="3">
    <source>
        <dbReference type="ARBA" id="ARBA00022741"/>
    </source>
</evidence>
<keyword evidence="4 6" id="KW-0067">ATP-binding</keyword>
<keyword evidence="1" id="KW-0813">Transport</keyword>
<organism evidence="6 7">
    <name type="scientific">Kinneretia aquatilis</name>
    <dbReference type="NCBI Taxonomy" id="2070761"/>
    <lineage>
        <taxon>Bacteria</taxon>
        <taxon>Pseudomonadati</taxon>
        <taxon>Pseudomonadota</taxon>
        <taxon>Betaproteobacteria</taxon>
        <taxon>Burkholderiales</taxon>
        <taxon>Sphaerotilaceae</taxon>
        <taxon>Roseateles</taxon>
    </lineage>
</organism>
<keyword evidence="3" id="KW-0547">Nucleotide-binding</keyword>
<dbReference type="Pfam" id="PF00005">
    <property type="entry name" value="ABC_tran"/>
    <property type="match status" value="1"/>
</dbReference>
<dbReference type="Proteomes" id="UP000235916">
    <property type="component" value="Unassembled WGS sequence"/>
</dbReference>
<keyword evidence="2" id="KW-1003">Cell membrane</keyword>
<evidence type="ECO:0000313" key="6">
    <source>
        <dbReference type="EMBL" id="PND36981.1"/>
    </source>
</evidence>
<dbReference type="InterPro" id="IPR017871">
    <property type="entry name" value="ABC_transporter-like_CS"/>
</dbReference>
<protein>
    <submittedName>
        <fullName evidence="6">Polyamine ABC transporter ATP-binding protein</fullName>
    </submittedName>
</protein>
<proteinExistence type="predicted"/>
<dbReference type="SMART" id="SM00382">
    <property type="entry name" value="AAA"/>
    <property type="match status" value="1"/>
</dbReference>
<dbReference type="SUPFAM" id="SSF52540">
    <property type="entry name" value="P-loop containing nucleoside triphosphate hydrolases"/>
    <property type="match status" value="1"/>
</dbReference>